<feature type="disulfide bond" evidence="14">
    <location>
        <begin position="74"/>
        <end position="156"/>
    </location>
</feature>
<evidence type="ECO:0000256" key="13">
    <source>
        <dbReference type="PIRSR" id="PIRSR000948-1"/>
    </source>
</evidence>
<feature type="binding site" evidence="13">
    <location>
        <position position="498"/>
    </location>
    <ligand>
        <name>Zn(2+)</name>
        <dbReference type="ChEBI" id="CHEBI:29105"/>
        <label>2</label>
    </ligand>
</feature>
<feature type="domain" description="Saposin B-type" evidence="16">
    <location>
        <begin position="70"/>
        <end position="160"/>
    </location>
</feature>
<feature type="signal peptide" evidence="15">
    <location>
        <begin position="1"/>
        <end position="17"/>
    </location>
</feature>
<dbReference type="Pfam" id="PF19272">
    <property type="entry name" value="ASMase_C"/>
    <property type="match status" value="1"/>
</dbReference>
<feature type="chain" id="PRO_5046456056" description="Sphingomyelin phosphodiesterase" evidence="15">
    <location>
        <begin position="18"/>
        <end position="656"/>
    </location>
</feature>
<dbReference type="CDD" id="cd00842">
    <property type="entry name" value="MPP_ASMase"/>
    <property type="match status" value="1"/>
</dbReference>
<dbReference type="InterPro" id="IPR041805">
    <property type="entry name" value="ASMase/PPN1_MPP"/>
</dbReference>
<feature type="disulfide bond" evidence="14">
    <location>
        <begin position="623"/>
        <end position="627"/>
    </location>
</feature>
<evidence type="ECO:0000256" key="3">
    <source>
        <dbReference type="ARBA" id="ARBA00022525"/>
    </source>
</evidence>
<dbReference type="GO" id="GO:0046513">
    <property type="term" value="P:ceramide biosynthetic process"/>
    <property type="evidence" value="ECO:0007669"/>
    <property type="project" value="UniProtKB-ARBA"/>
</dbReference>
<proteinExistence type="inferred from homology"/>
<evidence type="ECO:0000256" key="8">
    <source>
        <dbReference type="ARBA" id="ARBA00023157"/>
    </source>
</evidence>
<reference evidence="18" key="1">
    <citation type="submission" date="2025-08" db="UniProtKB">
        <authorList>
            <consortium name="RefSeq"/>
        </authorList>
    </citation>
    <scope>IDENTIFICATION</scope>
    <source>
        <tissue evidence="18">Whole body</tissue>
    </source>
</reference>
<feature type="binding site" evidence="13">
    <location>
        <position position="203"/>
    </location>
    <ligand>
        <name>Zn(2+)</name>
        <dbReference type="ChEBI" id="CHEBI:29105"/>
        <label>1</label>
    </ligand>
</feature>
<dbReference type="InterPro" id="IPR011001">
    <property type="entry name" value="Saposin-like"/>
</dbReference>
<dbReference type="GO" id="GO:0006685">
    <property type="term" value="P:sphingomyelin catabolic process"/>
    <property type="evidence" value="ECO:0007669"/>
    <property type="project" value="UniProtKB-UniRule"/>
</dbReference>
<keyword evidence="17" id="KW-1185">Reference proteome</keyword>
<dbReference type="InterPro" id="IPR029052">
    <property type="entry name" value="Metallo-depent_PP-like"/>
</dbReference>
<keyword evidence="9" id="KW-0325">Glycoprotein</keyword>
<dbReference type="OMA" id="VWETSYE"/>
<evidence type="ECO:0000313" key="18">
    <source>
        <dbReference type="RefSeq" id="XP_026496975.2"/>
    </source>
</evidence>
<accession>A0A8B8IIP9</accession>
<evidence type="ECO:0000256" key="7">
    <source>
        <dbReference type="ARBA" id="ARBA00022833"/>
    </source>
</evidence>
<dbReference type="Pfam" id="PF00149">
    <property type="entry name" value="Metallophos"/>
    <property type="match status" value="1"/>
</dbReference>
<dbReference type="InterPro" id="IPR045473">
    <property type="entry name" value="ASM_C"/>
</dbReference>
<dbReference type="PROSITE" id="PS50015">
    <property type="entry name" value="SAP_B"/>
    <property type="match status" value="1"/>
</dbReference>
<evidence type="ECO:0000259" key="16">
    <source>
        <dbReference type="PROSITE" id="PS50015"/>
    </source>
</evidence>
<name>A0A8B8IIP9_VANTA</name>
<dbReference type="GeneID" id="113401336"/>
<evidence type="ECO:0000256" key="6">
    <source>
        <dbReference type="ARBA" id="ARBA00022801"/>
    </source>
</evidence>
<dbReference type="GO" id="GO:0046872">
    <property type="term" value="F:metal ion binding"/>
    <property type="evidence" value="ECO:0007669"/>
    <property type="project" value="UniProtKB-KW"/>
</dbReference>
<dbReference type="PIRSF" id="PIRSF000948">
    <property type="entry name" value="Sphingomy_PDE"/>
    <property type="match status" value="1"/>
</dbReference>
<evidence type="ECO:0000256" key="10">
    <source>
        <dbReference type="ARBA" id="ARBA00023295"/>
    </source>
</evidence>
<dbReference type="SUPFAM" id="SSF56300">
    <property type="entry name" value="Metallo-dependent phosphatases"/>
    <property type="match status" value="1"/>
</dbReference>
<dbReference type="AlphaFoldDB" id="A0A8B8IIP9"/>
<dbReference type="PANTHER" id="PTHR10340:SF29">
    <property type="entry name" value="SPHINGOMYELIN PHOSPHODIESTERASE"/>
    <property type="match status" value="1"/>
</dbReference>
<evidence type="ECO:0000256" key="11">
    <source>
        <dbReference type="ARBA" id="ARBA00047268"/>
    </source>
</evidence>
<dbReference type="GO" id="GO:0005764">
    <property type="term" value="C:lysosome"/>
    <property type="evidence" value="ECO:0007669"/>
    <property type="project" value="TreeGrafter"/>
</dbReference>
<comment type="similarity">
    <text evidence="2 12">Belongs to the acid sphingomyelinase family.</text>
</comment>
<organism evidence="17 18">
    <name type="scientific">Vanessa tameamea</name>
    <name type="common">Kamehameha butterfly</name>
    <dbReference type="NCBI Taxonomy" id="334116"/>
    <lineage>
        <taxon>Eukaryota</taxon>
        <taxon>Metazoa</taxon>
        <taxon>Ecdysozoa</taxon>
        <taxon>Arthropoda</taxon>
        <taxon>Hexapoda</taxon>
        <taxon>Insecta</taxon>
        <taxon>Pterygota</taxon>
        <taxon>Neoptera</taxon>
        <taxon>Endopterygota</taxon>
        <taxon>Lepidoptera</taxon>
        <taxon>Glossata</taxon>
        <taxon>Ditrysia</taxon>
        <taxon>Papilionoidea</taxon>
        <taxon>Nymphalidae</taxon>
        <taxon>Nymphalinae</taxon>
        <taxon>Vanessa</taxon>
    </lineage>
</organism>
<dbReference type="Proteomes" id="UP001652626">
    <property type="component" value="Chromosome 7"/>
</dbReference>
<keyword evidence="7 13" id="KW-0862">Zinc</keyword>
<dbReference type="EC" id="3.1.4.12" evidence="12"/>
<comment type="catalytic activity">
    <reaction evidence="11">
        <text>a sphingomyelin + H2O = phosphocholine + an N-acylsphing-4-enine + H(+)</text>
        <dbReference type="Rhea" id="RHEA:19253"/>
        <dbReference type="ChEBI" id="CHEBI:15377"/>
        <dbReference type="ChEBI" id="CHEBI:15378"/>
        <dbReference type="ChEBI" id="CHEBI:17636"/>
        <dbReference type="ChEBI" id="CHEBI:52639"/>
        <dbReference type="ChEBI" id="CHEBI:295975"/>
        <dbReference type="EC" id="3.1.4.12"/>
    </reaction>
    <physiologicalReaction direction="left-to-right" evidence="11">
        <dbReference type="Rhea" id="RHEA:19254"/>
    </physiologicalReaction>
</comment>
<evidence type="ECO:0000256" key="5">
    <source>
        <dbReference type="ARBA" id="ARBA00022729"/>
    </source>
</evidence>
<feature type="disulfide bond" evidence="14">
    <location>
        <begin position="222"/>
        <end position="288"/>
    </location>
</feature>
<keyword evidence="3" id="KW-0964">Secreted</keyword>
<gene>
    <name evidence="18" type="primary">LOC113401336</name>
</gene>
<feature type="binding site" evidence="13">
    <location>
        <position position="316"/>
    </location>
    <ligand>
        <name>Zn(2+)</name>
        <dbReference type="ChEBI" id="CHEBI:29105"/>
        <label>2</label>
    </ligand>
</feature>
<dbReference type="InterPro" id="IPR011160">
    <property type="entry name" value="Sphingomy_PDE"/>
</dbReference>
<comment type="function">
    <text evidence="12">Converts sphingomyelin to ceramide.</text>
</comment>
<keyword evidence="5 15" id="KW-0732">Signal</keyword>
<protein>
    <recommendedName>
        <fullName evidence="12">Sphingomyelin phosphodiesterase</fullName>
        <ecNumber evidence="12">3.1.4.12</ecNumber>
    </recommendedName>
</protein>
<keyword evidence="6 12" id="KW-0378">Hydrolase</keyword>
<dbReference type="GO" id="GO:0005615">
    <property type="term" value="C:extracellular space"/>
    <property type="evidence" value="ECO:0007669"/>
    <property type="project" value="TreeGrafter"/>
</dbReference>
<dbReference type="SUPFAM" id="SSF47862">
    <property type="entry name" value="Saposin"/>
    <property type="match status" value="1"/>
</dbReference>
<evidence type="ECO:0000256" key="4">
    <source>
        <dbReference type="ARBA" id="ARBA00022723"/>
    </source>
</evidence>
<feature type="binding site" evidence="13">
    <location>
        <position position="500"/>
    </location>
    <ligand>
        <name>Zn(2+)</name>
        <dbReference type="ChEBI" id="CHEBI:29105"/>
        <label>1</label>
    </ligand>
</feature>
<dbReference type="Gene3D" id="3.60.21.10">
    <property type="match status" value="1"/>
</dbReference>
<dbReference type="OrthoDB" id="282973at2759"/>
<dbReference type="RefSeq" id="XP_026496975.2">
    <property type="nucleotide sequence ID" value="XM_026641190.2"/>
</dbReference>
<keyword evidence="10 12" id="KW-0326">Glycosidase</keyword>
<feature type="disulfide bond" evidence="14">
    <location>
        <begin position="105"/>
        <end position="116"/>
    </location>
</feature>
<sequence>MMKIFIGVLLILNSSVATRLITSDALQSLFVKVVKNETTDADLKTIQDVFEIYRPASTAFDVTYETNSRSGVLCLICSGAFAVLKYLVQEGNTDENIIETLTPLCNIILIISYKSCLGIIRLNIPIISHIMRTTPEAAPRTFCGLLLQNADDPNTCTFNDPRFEWTIDLPENISIKDGTASDYLKISTKSNSPLTIALITDTHVDPLYEAYGVADCSELTCCRKGQTPRSHDYNTDIADSVFRDRIFEIGDDFILDLDLAKDIRNLSNTKGRTRNSPPAGYWGDYRHCDTPQWAFDDIIETVSKHKDINIVYYMGDNIDHHIWETTYELINEVNMYIIDKMKKEFDDVLILPCIGNHESQPTNQFAPSSIKGDKLNTTWLYESFASKWNIYLTEDAKATVREHGGFSMLVRPGLRVISINNNIAYKYNWWLVYDPLDSKRHLEWLVRELHKAELAGESVHILAHIPPGVQDLIYTWTREYNRVVTRFSRTIKGEFNGHSHSDLYKIFYSTENGSPINMAWVTGSATAYSYYNMNYKIATFDTTSFELNNIVNYVYNLTEANLTPHRRPHWFQLYDMKNSFGINDLSASTINDLTYDMVTNKLDILDLYSAFFSKVSDERWPNCDSNCKINIICKSVVTVLWERKKCDELRELYFKR</sequence>
<dbReference type="InterPro" id="IPR004843">
    <property type="entry name" value="Calcineurin-like_PHP"/>
</dbReference>
<feature type="binding site" evidence="13">
    <location>
        <position position="316"/>
    </location>
    <ligand>
        <name>Zn(2+)</name>
        <dbReference type="ChEBI" id="CHEBI:29105"/>
        <label>1</label>
    </ligand>
</feature>
<dbReference type="GO" id="GO:0061750">
    <property type="term" value="F:acid sphingomyelin phosphodiesterase activity"/>
    <property type="evidence" value="ECO:0007669"/>
    <property type="project" value="TreeGrafter"/>
</dbReference>
<dbReference type="PANTHER" id="PTHR10340">
    <property type="entry name" value="SPHINGOMYELIN PHOSPHODIESTERASE"/>
    <property type="match status" value="1"/>
</dbReference>
<evidence type="ECO:0000256" key="9">
    <source>
        <dbReference type="ARBA" id="ARBA00023180"/>
    </source>
</evidence>
<evidence type="ECO:0000256" key="14">
    <source>
        <dbReference type="PIRSR" id="PIRSR000948-2"/>
    </source>
</evidence>
<evidence type="ECO:0000256" key="2">
    <source>
        <dbReference type="ARBA" id="ARBA00008234"/>
    </source>
</evidence>
<dbReference type="GO" id="GO:0016798">
    <property type="term" value="F:hydrolase activity, acting on glycosyl bonds"/>
    <property type="evidence" value="ECO:0007669"/>
    <property type="project" value="UniProtKB-KW"/>
</dbReference>
<feature type="disulfide bond" evidence="14">
    <location>
        <begin position="77"/>
        <end position="143"/>
    </location>
</feature>
<comment type="cofactor">
    <cofactor evidence="13">
        <name>Zn(2+)</name>
        <dbReference type="ChEBI" id="CHEBI:29105"/>
    </cofactor>
    <text evidence="13">Binds 2 Zn(2+) ions per subunit.</text>
</comment>
<feature type="disulfide bond" evidence="14">
    <location>
        <begin position="216"/>
        <end position="221"/>
    </location>
</feature>
<evidence type="ECO:0000256" key="1">
    <source>
        <dbReference type="ARBA" id="ARBA00004613"/>
    </source>
</evidence>
<evidence type="ECO:0000313" key="17">
    <source>
        <dbReference type="Proteomes" id="UP001652626"/>
    </source>
</evidence>
<dbReference type="GO" id="GO:0016020">
    <property type="term" value="C:membrane"/>
    <property type="evidence" value="ECO:0007669"/>
    <property type="project" value="GOC"/>
</dbReference>
<keyword evidence="8 14" id="KW-1015">Disulfide bond</keyword>
<feature type="binding site" evidence="13">
    <location>
        <position position="356"/>
    </location>
    <ligand>
        <name>Zn(2+)</name>
        <dbReference type="ChEBI" id="CHEBI:29105"/>
        <label>2</label>
    </ligand>
</feature>
<feature type="binding site" evidence="13">
    <location>
        <position position="464"/>
    </location>
    <ligand>
        <name>Zn(2+)</name>
        <dbReference type="ChEBI" id="CHEBI:29105"/>
        <label>2</label>
    </ligand>
</feature>
<keyword evidence="4 13" id="KW-0479">Metal-binding</keyword>
<dbReference type="InterPro" id="IPR008139">
    <property type="entry name" value="SaposinB_dom"/>
</dbReference>
<feature type="binding site" evidence="13">
    <location>
        <position position="201"/>
    </location>
    <ligand>
        <name>Zn(2+)</name>
        <dbReference type="ChEBI" id="CHEBI:29105"/>
        <label>1</label>
    </ligand>
</feature>
<comment type="subcellular location">
    <subcellularLocation>
        <location evidence="1">Secreted</location>
    </subcellularLocation>
</comment>
<evidence type="ECO:0000256" key="12">
    <source>
        <dbReference type="PIRNR" id="PIRNR000948"/>
    </source>
</evidence>
<evidence type="ECO:0000256" key="15">
    <source>
        <dbReference type="SAM" id="SignalP"/>
    </source>
</evidence>